<keyword evidence="4 6" id="KW-0472">Membrane</keyword>
<feature type="domain" description="Lipopolysaccharide assembly protein A" evidence="7">
    <location>
        <begin position="67"/>
        <end position="122"/>
    </location>
</feature>
<evidence type="ECO:0000256" key="1">
    <source>
        <dbReference type="ARBA" id="ARBA00022475"/>
    </source>
</evidence>
<dbReference type="Proteomes" id="UP000243799">
    <property type="component" value="Unassembled WGS sequence"/>
</dbReference>
<dbReference type="Pfam" id="PF06305">
    <property type="entry name" value="LapA_dom"/>
    <property type="match status" value="1"/>
</dbReference>
<evidence type="ECO:0000313" key="9">
    <source>
        <dbReference type="Proteomes" id="UP000243799"/>
    </source>
</evidence>
<feature type="transmembrane region" description="Helical" evidence="6">
    <location>
        <begin position="46"/>
        <end position="66"/>
    </location>
</feature>
<evidence type="ECO:0000256" key="4">
    <source>
        <dbReference type="ARBA" id="ARBA00023136"/>
    </source>
</evidence>
<evidence type="ECO:0000256" key="5">
    <source>
        <dbReference type="SAM" id="MobiDB-lite"/>
    </source>
</evidence>
<accession>A0A1I1CCK9</accession>
<dbReference type="STRING" id="490629.SAMN05216266_12568"/>
<evidence type="ECO:0000313" key="8">
    <source>
        <dbReference type="EMBL" id="SFB60445.1"/>
    </source>
</evidence>
<keyword evidence="9" id="KW-1185">Reference proteome</keyword>
<name>A0A1I1CCK9_9PSEU</name>
<sequence>MTHGQDRKWTSSADGEAEPLPLGSSVEDQDQRDAPRSEHKRTRISGVWVAVVVATVLLIFLLVFILQNLDPATVHFLGVSGSLPLAVAMLFSAIAGALLVALVGGARILQLRKENRSSRRTVR</sequence>
<dbReference type="GO" id="GO:0005886">
    <property type="term" value="C:plasma membrane"/>
    <property type="evidence" value="ECO:0007669"/>
    <property type="project" value="InterPro"/>
</dbReference>
<reference evidence="9" key="1">
    <citation type="submission" date="2016-10" db="EMBL/GenBank/DDBJ databases">
        <authorList>
            <person name="Varghese N."/>
            <person name="Submissions S."/>
        </authorList>
    </citation>
    <scope>NUCLEOTIDE SEQUENCE [LARGE SCALE GENOMIC DNA]</scope>
    <source>
        <strain evidence="9">CGMCC 4.3568</strain>
    </source>
</reference>
<protein>
    <submittedName>
        <fullName evidence="8">Uncharacterized integral membrane protein</fullName>
    </submittedName>
</protein>
<evidence type="ECO:0000256" key="2">
    <source>
        <dbReference type="ARBA" id="ARBA00022692"/>
    </source>
</evidence>
<keyword evidence="3 6" id="KW-1133">Transmembrane helix</keyword>
<feature type="transmembrane region" description="Helical" evidence="6">
    <location>
        <begin position="86"/>
        <end position="109"/>
    </location>
</feature>
<keyword evidence="2 6" id="KW-0812">Transmembrane</keyword>
<dbReference type="OrthoDB" id="4427099at2"/>
<dbReference type="EMBL" id="FOKG01000025">
    <property type="protein sequence ID" value="SFB60445.1"/>
    <property type="molecule type" value="Genomic_DNA"/>
</dbReference>
<gene>
    <name evidence="8" type="ORF">SAMN05216266_12568</name>
</gene>
<dbReference type="RefSeq" id="WP_091678150.1">
    <property type="nucleotide sequence ID" value="NZ_FOKG01000025.1"/>
</dbReference>
<evidence type="ECO:0000256" key="3">
    <source>
        <dbReference type="ARBA" id="ARBA00022989"/>
    </source>
</evidence>
<dbReference type="AlphaFoldDB" id="A0A1I1CCK9"/>
<feature type="region of interest" description="Disordered" evidence="5">
    <location>
        <begin position="1"/>
        <end position="41"/>
    </location>
</feature>
<proteinExistence type="predicted"/>
<keyword evidence="1" id="KW-1003">Cell membrane</keyword>
<evidence type="ECO:0000256" key="6">
    <source>
        <dbReference type="SAM" id="Phobius"/>
    </source>
</evidence>
<organism evidence="8 9">
    <name type="scientific">Amycolatopsis marina</name>
    <dbReference type="NCBI Taxonomy" id="490629"/>
    <lineage>
        <taxon>Bacteria</taxon>
        <taxon>Bacillati</taxon>
        <taxon>Actinomycetota</taxon>
        <taxon>Actinomycetes</taxon>
        <taxon>Pseudonocardiales</taxon>
        <taxon>Pseudonocardiaceae</taxon>
        <taxon>Amycolatopsis</taxon>
    </lineage>
</organism>
<dbReference type="InterPro" id="IPR010445">
    <property type="entry name" value="LapA_dom"/>
</dbReference>
<evidence type="ECO:0000259" key="7">
    <source>
        <dbReference type="Pfam" id="PF06305"/>
    </source>
</evidence>